<dbReference type="SUPFAM" id="SSF50891">
    <property type="entry name" value="Cyclophilin-like"/>
    <property type="match status" value="1"/>
</dbReference>
<evidence type="ECO:0000313" key="7">
    <source>
        <dbReference type="Proteomes" id="UP001209257"/>
    </source>
</evidence>
<dbReference type="InterPro" id="IPR029000">
    <property type="entry name" value="Cyclophilin-like_dom_sf"/>
</dbReference>
<dbReference type="InterPro" id="IPR002130">
    <property type="entry name" value="Cyclophilin-type_PPIase_dom"/>
</dbReference>
<dbReference type="InterPro" id="IPR044665">
    <property type="entry name" value="E_coli_cyclophilin_A-like"/>
</dbReference>
<reference evidence="7" key="1">
    <citation type="submission" date="2023-07" db="EMBL/GenBank/DDBJ databases">
        <title>Study on multiphase classification of strain Alteromonas salexigens isolated from the Yellow Sea.</title>
        <authorList>
            <person name="Sun L."/>
        </authorList>
    </citation>
    <scope>NUCLEOTIDE SEQUENCE [LARGE SCALE GENOMIC DNA]</scope>
    <source>
        <strain evidence="7">ASW11-19</strain>
    </source>
</reference>
<keyword evidence="2" id="KW-0697">Rotamase</keyword>
<feature type="signal peptide" evidence="4">
    <location>
        <begin position="1"/>
        <end position="22"/>
    </location>
</feature>
<keyword evidence="4" id="KW-0732">Signal</keyword>
<keyword evidence="3 6" id="KW-0413">Isomerase</keyword>
<proteinExistence type="predicted"/>
<comment type="caution">
    <text evidence="6">The sequence shown here is derived from an EMBL/GenBank/DDBJ whole genome shotgun (WGS) entry which is preliminary data.</text>
</comment>
<dbReference type="EMBL" id="JAOTJC010000006">
    <property type="protein sequence ID" value="MCU7553824.1"/>
    <property type="molecule type" value="Genomic_DNA"/>
</dbReference>
<evidence type="ECO:0000256" key="3">
    <source>
        <dbReference type="ARBA" id="ARBA00023235"/>
    </source>
</evidence>
<feature type="chain" id="PRO_5047215368" description="peptidylprolyl isomerase" evidence="4">
    <location>
        <begin position="23"/>
        <end position="290"/>
    </location>
</feature>
<feature type="domain" description="PPIase cyclophilin-type" evidence="5">
    <location>
        <begin position="36"/>
        <end position="228"/>
    </location>
</feature>
<protein>
    <recommendedName>
        <fullName evidence="1">peptidylprolyl isomerase</fullName>
        <ecNumber evidence="1">5.2.1.8</ecNumber>
    </recommendedName>
</protein>
<dbReference type="Proteomes" id="UP001209257">
    <property type="component" value="Unassembled WGS sequence"/>
</dbReference>
<dbReference type="EC" id="5.2.1.8" evidence="1"/>
<evidence type="ECO:0000313" key="6">
    <source>
        <dbReference type="EMBL" id="MCU7553824.1"/>
    </source>
</evidence>
<evidence type="ECO:0000259" key="5">
    <source>
        <dbReference type="PROSITE" id="PS50072"/>
    </source>
</evidence>
<gene>
    <name evidence="6" type="ORF">OCL06_04350</name>
</gene>
<dbReference type="GO" id="GO:0016853">
    <property type="term" value="F:isomerase activity"/>
    <property type="evidence" value="ECO:0007669"/>
    <property type="project" value="UniProtKB-KW"/>
</dbReference>
<evidence type="ECO:0000256" key="4">
    <source>
        <dbReference type="SAM" id="SignalP"/>
    </source>
</evidence>
<evidence type="ECO:0000256" key="2">
    <source>
        <dbReference type="ARBA" id="ARBA00023110"/>
    </source>
</evidence>
<name>A0ABT2VLA8_9ALTE</name>
<keyword evidence="7" id="KW-1185">Reference proteome</keyword>
<dbReference type="RefSeq" id="WP_262992526.1">
    <property type="nucleotide sequence ID" value="NZ_JAOTJC010000006.1"/>
</dbReference>
<dbReference type="PROSITE" id="PS50072">
    <property type="entry name" value="CSA_PPIASE_2"/>
    <property type="match status" value="1"/>
</dbReference>
<sequence length="290" mass="32139">MPITRVFFSVLFPLLVSLSAVAEQAPDNADWYLPKQKDLVYLQTHTGDVVIMLSDAVAPLHKQRFVDLVNSGFYDNRYFYRVIEGFVAQAGSNTEQQTFDLATPLKAEFVKSPVAEDFVSVETDAPHAPETGFIRGVPAAIDKQADSQWLIHCPGAVAFARDNEPDTATTEFYVVIGQAPRHLDKNMSVIGKVLDGMAHLQALPRGNTINGGVITSPTDASKILSVRMGDTVPVDQQRQFRVQKASHPGYQRKINSARTLENAFFHDKSLTPRTIDVCYYQPGVEEISKK</sequence>
<dbReference type="Gene3D" id="2.40.100.10">
    <property type="entry name" value="Cyclophilin-like"/>
    <property type="match status" value="1"/>
</dbReference>
<evidence type="ECO:0000256" key="1">
    <source>
        <dbReference type="ARBA" id="ARBA00013194"/>
    </source>
</evidence>
<organism evidence="6 7">
    <name type="scientific">Alteromonas salexigens</name>
    <dbReference type="NCBI Taxonomy" id="2982530"/>
    <lineage>
        <taxon>Bacteria</taxon>
        <taxon>Pseudomonadati</taxon>
        <taxon>Pseudomonadota</taxon>
        <taxon>Gammaproteobacteria</taxon>
        <taxon>Alteromonadales</taxon>
        <taxon>Alteromonadaceae</taxon>
        <taxon>Alteromonas/Salinimonas group</taxon>
        <taxon>Alteromonas</taxon>
    </lineage>
</organism>
<dbReference type="Pfam" id="PF00160">
    <property type="entry name" value="Pro_isomerase"/>
    <property type="match status" value="1"/>
</dbReference>
<dbReference type="PANTHER" id="PTHR43246">
    <property type="entry name" value="PEPTIDYL-PROLYL CIS-TRANS ISOMERASE CYP38, CHLOROPLASTIC"/>
    <property type="match status" value="1"/>
</dbReference>
<accession>A0ABT2VLA8</accession>